<dbReference type="Pfam" id="PF00072">
    <property type="entry name" value="Response_reg"/>
    <property type="match status" value="1"/>
</dbReference>
<dbReference type="PANTHER" id="PTHR43065:SF46">
    <property type="entry name" value="C4-DICARBOXYLATE TRANSPORT SENSOR PROTEIN DCTB"/>
    <property type="match status" value="1"/>
</dbReference>
<dbReference type="SMART" id="SM00091">
    <property type="entry name" value="PAS"/>
    <property type="match status" value="1"/>
</dbReference>
<keyword evidence="6" id="KW-0418">Kinase</keyword>
<comment type="catalytic activity">
    <reaction evidence="1">
        <text>ATP + protein L-histidine = ADP + protein N-phospho-L-histidine.</text>
        <dbReference type="EC" id="2.7.13.3"/>
    </reaction>
</comment>
<evidence type="ECO:0000256" key="5">
    <source>
        <dbReference type="ARBA" id="ARBA00022741"/>
    </source>
</evidence>
<feature type="coiled-coil region" evidence="10">
    <location>
        <begin position="140"/>
        <end position="167"/>
    </location>
</feature>
<keyword evidence="16" id="KW-1185">Reference proteome</keyword>
<evidence type="ECO:0000256" key="3">
    <source>
        <dbReference type="ARBA" id="ARBA00022553"/>
    </source>
</evidence>
<dbReference type="SUPFAM" id="SSF55874">
    <property type="entry name" value="ATPase domain of HSP90 chaperone/DNA topoisomerase II/histidine kinase"/>
    <property type="match status" value="1"/>
</dbReference>
<evidence type="ECO:0000256" key="7">
    <source>
        <dbReference type="ARBA" id="ARBA00022840"/>
    </source>
</evidence>
<evidence type="ECO:0000256" key="9">
    <source>
        <dbReference type="PROSITE-ProRule" id="PRU00169"/>
    </source>
</evidence>
<dbReference type="EC" id="2.7.13.3" evidence="2"/>
<dbReference type="Gene3D" id="3.30.450.20">
    <property type="entry name" value="PAS domain"/>
    <property type="match status" value="1"/>
</dbReference>
<evidence type="ECO:0000259" key="14">
    <source>
        <dbReference type="PROSITE" id="PS50113"/>
    </source>
</evidence>
<dbReference type="PROSITE" id="PS50112">
    <property type="entry name" value="PAS"/>
    <property type="match status" value="1"/>
</dbReference>
<accession>A0A915U4S4</accession>
<evidence type="ECO:0000256" key="6">
    <source>
        <dbReference type="ARBA" id="ARBA00022777"/>
    </source>
</evidence>
<dbReference type="InterPro" id="IPR013656">
    <property type="entry name" value="PAS_4"/>
</dbReference>
<name>A0A915U4S4_9BACT</name>
<dbReference type="Gene3D" id="3.40.50.2300">
    <property type="match status" value="1"/>
</dbReference>
<evidence type="ECO:0000256" key="4">
    <source>
        <dbReference type="ARBA" id="ARBA00022679"/>
    </source>
</evidence>
<dbReference type="PRINTS" id="PR00344">
    <property type="entry name" value="BCTRLSENSOR"/>
</dbReference>
<feature type="domain" description="PAS" evidence="13">
    <location>
        <begin position="164"/>
        <end position="209"/>
    </location>
</feature>
<keyword evidence="4" id="KW-0808">Transferase</keyword>
<dbReference type="RefSeq" id="WP_267928138.1">
    <property type="nucleotide sequence ID" value="NZ_AP024233.1"/>
</dbReference>
<evidence type="ECO:0000256" key="1">
    <source>
        <dbReference type="ARBA" id="ARBA00000085"/>
    </source>
</evidence>
<evidence type="ECO:0000256" key="8">
    <source>
        <dbReference type="ARBA" id="ARBA00023012"/>
    </source>
</evidence>
<evidence type="ECO:0000256" key="10">
    <source>
        <dbReference type="SAM" id="Coils"/>
    </source>
</evidence>
<dbReference type="Proteomes" id="UP001063350">
    <property type="component" value="Chromosome"/>
</dbReference>
<feature type="domain" description="Histidine kinase" evidence="11">
    <location>
        <begin position="307"/>
        <end position="556"/>
    </location>
</feature>
<dbReference type="GO" id="GO:0000155">
    <property type="term" value="F:phosphorelay sensor kinase activity"/>
    <property type="evidence" value="ECO:0007669"/>
    <property type="project" value="InterPro"/>
</dbReference>
<dbReference type="PANTHER" id="PTHR43065">
    <property type="entry name" value="SENSOR HISTIDINE KINASE"/>
    <property type="match status" value="1"/>
</dbReference>
<reference evidence="15" key="1">
    <citation type="submission" date="2020-12" db="EMBL/GenBank/DDBJ databases">
        <title>Desulfobium dissulfuricans gen. nov., sp. nov., a novel mesophilic, sulfate-reducing bacterium isolated from a deep-sea hydrothermal vent.</title>
        <authorList>
            <person name="Hashimoto Y."/>
            <person name="Tame A."/>
            <person name="Sawayama S."/>
            <person name="Miyazaki J."/>
            <person name="Takai K."/>
            <person name="Nakagawa S."/>
        </authorList>
    </citation>
    <scope>NUCLEOTIDE SEQUENCE</scope>
    <source>
        <strain evidence="15">GF1</strain>
    </source>
</reference>
<keyword evidence="8" id="KW-0902">Two-component regulatory system</keyword>
<dbReference type="PROSITE" id="PS50109">
    <property type="entry name" value="HIS_KIN"/>
    <property type="match status" value="1"/>
</dbReference>
<dbReference type="PROSITE" id="PS50113">
    <property type="entry name" value="PAC"/>
    <property type="match status" value="1"/>
</dbReference>
<proteinExistence type="predicted"/>
<feature type="modified residue" description="4-aspartylphosphate" evidence="9">
    <location>
        <position position="54"/>
    </location>
</feature>
<dbReference type="SUPFAM" id="SSF47384">
    <property type="entry name" value="Homodimeric domain of signal transducing histidine kinase"/>
    <property type="match status" value="1"/>
</dbReference>
<dbReference type="InterPro" id="IPR036890">
    <property type="entry name" value="HATPase_C_sf"/>
</dbReference>
<dbReference type="InterPro" id="IPR003661">
    <property type="entry name" value="HisK_dim/P_dom"/>
</dbReference>
<dbReference type="InterPro" id="IPR035965">
    <property type="entry name" value="PAS-like_dom_sf"/>
</dbReference>
<dbReference type="InterPro" id="IPR000700">
    <property type="entry name" value="PAS-assoc_C"/>
</dbReference>
<dbReference type="GO" id="GO:0005524">
    <property type="term" value="F:ATP binding"/>
    <property type="evidence" value="ECO:0007669"/>
    <property type="project" value="UniProtKB-KW"/>
</dbReference>
<dbReference type="EMBL" id="AP024233">
    <property type="protein sequence ID" value="BCO08227.1"/>
    <property type="molecule type" value="Genomic_DNA"/>
</dbReference>
<dbReference type="InterPro" id="IPR001789">
    <property type="entry name" value="Sig_transdc_resp-reg_receiver"/>
</dbReference>
<dbReference type="CDD" id="cd00082">
    <property type="entry name" value="HisKA"/>
    <property type="match status" value="1"/>
</dbReference>
<dbReference type="InterPro" id="IPR004358">
    <property type="entry name" value="Sig_transdc_His_kin-like_C"/>
</dbReference>
<dbReference type="Gene3D" id="3.30.565.10">
    <property type="entry name" value="Histidine kinase-like ATPase, C-terminal domain"/>
    <property type="match status" value="1"/>
</dbReference>
<evidence type="ECO:0000259" key="11">
    <source>
        <dbReference type="PROSITE" id="PS50109"/>
    </source>
</evidence>
<keyword evidence="3 9" id="KW-0597">Phosphoprotein</keyword>
<protein>
    <recommendedName>
        <fullName evidence="2">histidine kinase</fullName>
        <ecNumber evidence="2">2.7.13.3</ecNumber>
    </recommendedName>
</protein>
<dbReference type="AlphaFoldDB" id="A0A915U4S4"/>
<dbReference type="Pfam" id="PF02518">
    <property type="entry name" value="HATPase_c"/>
    <property type="match status" value="1"/>
</dbReference>
<dbReference type="InterPro" id="IPR036097">
    <property type="entry name" value="HisK_dim/P_sf"/>
</dbReference>
<dbReference type="KEGG" id="ddu:GF1_06030"/>
<evidence type="ECO:0000259" key="13">
    <source>
        <dbReference type="PROSITE" id="PS50112"/>
    </source>
</evidence>
<dbReference type="InterPro" id="IPR011006">
    <property type="entry name" value="CheY-like_superfamily"/>
</dbReference>
<dbReference type="SUPFAM" id="SSF52172">
    <property type="entry name" value="CheY-like"/>
    <property type="match status" value="1"/>
</dbReference>
<evidence type="ECO:0000313" key="16">
    <source>
        <dbReference type="Proteomes" id="UP001063350"/>
    </source>
</evidence>
<feature type="domain" description="Response regulatory" evidence="12">
    <location>
        <begin position="5"/>
        <end position="119"/>
    </location>
</feature>
<dbReference type="Pfam" id="PF08448">
    <property type="entry name" value="PAS_4"/>
    <property type="match status" value="1"/>
</dbReference>
<evidence type="ECO:0000313" key="15">
    <source>
        <dbReference type="EMBL" id="BCO08227.1"/>
    </source>
</evidence>
<dbReference type="PROSITE" id="PS50110">
    <property type="entry name" value="RESPONSE_REGULATORY"/>
    <property type="match status" value="1"/>
</dbReference>
<dbReference type="SMART" id="SM00448">
    <property type="entry name" value="REC"/>
    <property type="match status" value="1"/>
</dbReference>
<dbReference type="InterPro" id="IPR000014">
    <property type="entry name" value="PAS"/>
</dbReference>
<keyword evidence="7" id="KW-0067">ATP-binding</keyword>
<dbReference type="InterPro" id="IPR005467">
    <property type="entry name" value="His_kinase_dom"/>
</dbReference>
<keyword evidence="5" id="KW-0547">Nucleotide-binding</keyword>
<feature type="domain" description="PAC" evidence="14">
    <location>
        <begin position="232"/>
        <end position="287"/>
    </location>
</feature>
<dbReference type="CDD" id="cd00130">
    <property type="entry name" value="PAS"/>
    <property type="match status" value="1"/>
</dbReference>
<keyword evidence="10" id="KW-0175">Coiled coil</keyword>
<dbReference type="SMART" id="SM00387">
    <property type="entry name" value="HATPase_c"/>
    <property type="match status" value="1"/>
</dbReference>
<evidence type="ECO:0000256" key="2">
    <source>
        <dbReference type="ARBA" id="ARBA00012438"/>
    </source>
</evidence>
<dbReference type="SUPFAM" id="SSF55785">
    <property type="entry name" value="PYP-like sensor domain (PAS domain)"/>
    <property type="match status" value="1"/>
</dbReference>
<organism evidence="15 16">
    <name type="scientific">Desulfolithobacter dissulfuricans</name>
    <dbReference type="NCBI Taxonomy" id="2795293"/>
    <lineage>
        <taxon>Bacteria</taxon>
        <taxon>Pseudomonadati</taxon>
        <taxon>Thermodesulfobacteriota</taxon>
        <taxon>Desulfobulbia</taxon>
        <taxon>Desulfobulbales</taxon>
        <taxon>Desulfobulbaceae</taxon>
        <taxon>Desulfolithobacter</taxon>
    </lineage>
</organism>
<dbReference type="InterPro" id="IPR003594">
    <property type="entry name" value="HATPase_dom"/>
</dbReference>
<dbReference type="Gene3D" id="1.10.287.130">
    <property type="match status" value="1"/>
</dbReference>
<sequence>MTQPTILLAEDDIFVRKSMHSFLKNNGYAILEAESGSEAWKLCQEKKIDLVLTDLRMPGMDGLELLTRVVQKSREIPVVIVSGVGTRNDVIEALRLGAWGYITKPIEDMNFLLHTVEQVLERSQLRIKLRERQQWLEETVKKRTEELEQEIRERKAVEQMISRAKQEWERTVDAMPALIALVDHEQNIIRLNKAMARAMGMTPAEAVGKKCCFYMHHSGILPENCPHHKVLMDGEPRTIEIYDPVQEKYLEIHVEPFYDTVGKTRIGTVHIATDITPRKKAEQEKEKLQTKLLHAQKLEAVGQLAAGIAHEINTPTQFISTNIDFLEESFRDMATVMEALQNSLPETPKPVQEAFEEADWEYLAEEIPQAISQSREGVQRVTSIVQAMKEFSHPGSKDKVPADINKIIETTITVSRNEWKYLAEVITDFADDIPQIPCLVDEMGQVILNILVNAAHAIGEKIGDNPNGEKGTIRISTRADDSHVEIQIQDNGTGIPEHARNRIFDPFFTTKEVGRGTGQGLAIAHDVVTEKHEGTITFETEKGVGTTFTIRLPLKNQTTSQ</sequence>
<evidence type="ECO:0000259" key="12">
    <source>
        <dbReference type="PROSITE" id="PS50110"/>
    </source>
</evidence>
<dbReference type="NCBIfam" id="TIGR00229">
    <property type="entry name" value="sensory_box"/>
    <property type="match status" value="1"/>
</dbReference>
<gene>
    <name evidence="15" type="ORF">GF1_06030</name>
</gene>